<evidence type="ECO:0000256" key="5">
    <source>
        <dbReference type="RuleBase" id="RU003945"/>
    </source>
</evidence>
<evidence type="ECO:0000256" key="4">
    <source>
        <dbReference type="ARBA" id="ARBA00023136"/>
    </source>
</evidence>
<comment type="similarity">
    <text evidence="5">Belongs to the OXA1/ALB3/YidC family.</text>
</comment>
<evidence type="ECO:0000256" key="2">
    <source>
        <dbReference type="ARBA" id="ARBA00022692"/>
    </source>
</evidence>
<dbReference type="GO" id="GO:0051205">
    <property type="term" value="P:protein insertion into membrane"/>
    <property type="evidence" value="ECO:0007669"/>
    <property type="project" value="TreeGrafter"/>
</dbReference>
<feature type="transmembrane region" description="Helical" evidence="7">
    <location>
        <begin position="155"/>
        <end position="175"/>
    </location>
</feature>
<feature type="transmembrane region" description="Helical" evidence="7">
    <location>
        <begin position="91"/>
        <end position="115"/>
    </location>
</feature>
<keyword evidence="2 5" id="KW-0812">Transmembrane</keyword>
<dbReference type="InterPro" id="IPR001708">
    <property type="entry name" value="YidC/ALB3/OXA1/COX18"/>
</dbReference>
<dbReference type="Proteomes" id="UP000176558">
    <property type="component" value="Unassembled WGS sequence"/>
</dbReference>
<name>A0A1G2USC5_9BACT</name>
<evidence type="ECO:0000256" key="7">
    <source>
        <dbReference type="SAM" id="Phobius"/>
    </source>
</evidence>
<keyword evidence="6" id="KW-0175">Coiled coil</keyword>
<feature type="transmembrane region" description="Helical" evidence="7">
    <location>
        <begin position="127"/>
        <end position="148"/>
    </location>
</feature>
<dbReference type="GO" id="GO:0005886">
    <property type="term" value="C:plasma membrane"/>
    <property type="evidence" value="ECO:0007669"/>
    <property type="project" value="TreeGrafter"/>
</dbReference>
<evidence type="ECO:0000256" key="1">
    <source>
        <dbReference type="ARBA" id="ARBA00004141"/>
    </source>
</evidence>
<dbReference type="PANTHER" id="PTHR12428:SF65">
    <property type="entry name" value="CYTOCHROME C OXIDASE ASSEMBLY PROTEIN COX18, MITOCHONDRIAL"/>
    <property type="match status" value="1"/>
</dbReference>
<proteinExistence type="inferred from homology"/>
<protein>
    <recommendedName>
        <fullName evidence="8">Membrane insertase YidC/Oxa/ALB C-terminal domain-containing protein</fullName>
    </recommendedName>
</protein>
<comment type="subcellular location">
    <subcellularLocation>
        <location evidence="1 5">Membrane</location>
        <topology evidence="1 5">Multi-pass membrane protein</topology>
    </subcellularLocation>
</comment>
<evidence type="ECO:0000313" key="10">
    <source>
        <dbReference type="Proteomes" id="UP000176558"/>
    </source>
</evidence>
<evidence type="ECO:0000313" key="9">
    <source>
        <dbReference type="EMBL" id="OHB12303.1"/>
    </source>
</evidence>
<evidence type="ECO:0000256" key="3">
    <source>
        <dbReference type="ARBA" id="ARBA00022989"/>
    </source>
</evidence>
<dbReference type="GO" id="GO:0032977">
    <property type="term" value="F:membrane insertase activity"/>
    <property type="evidence" value="ECO:0007669"/>
    <property type="project" value="InterPro"/>
</dbReference>
<keyword evidence="4 7" id="KW-0472">Membrane</keyword>
<feature type="transmembrane region" description="Helical" evidence="7">
    <location>
        <begin position="30"/>
        <end position="49"/>
    </location>
</feature>
<accession>A0A1G2USC5</accession>
<dbReference type="NCBIfam" id="TIGR03592">
    <property type="entry name" value="yidC_oxa1_cterm"/>
    <property type="match status" value="1"/>
</dbReference>
<comment type="caution">
    <text evidence="9">The sequence shown here is derived from an EMBL/GenBank/DDBJ whole genome shotgun (WGS) entry which is preliminary data.</text>
</comment>
<evidence type="ECO:0000256" key="6">
    <source>
        <dbReference type="SAM" id="Coils"/>
    </source>
</evidence>
<feature type="transmembrane region" description="Helical" evidence="7">
    <location>
        <begin position="201"/>
        <end position="229"/>
    </location>
</feature>
<feature type="domain" description="Membrane insertase YidC/Oxa/ALB C-terminal" evidence="8">
    <location>
        <begin position="30"/>
        <end position="238"/>
    </location>
</feature>
<evidence type="ECO:0000259" key="8">
    <source>
        <dbReference type="Pfam" id="PF02096"/>
    </source>
</evidence>
<gene>
    <name evidence="9" type="ORF">A3G99_00315</name>
</gene>
<keyword evidence="3 7" id="KW-1133">Transmembrane helix</keyword>
<dbReference type="InterPro" id="IPR028055">
    <property type="entry name" value="YidC/Oxa/ALB_C"/>
</dbReference>
<reference evidence="9 10" key="1">
    <citation type="journal article" date="2016" name="Nat. Commun.">
        <title>Thousands of microbial genomes shed light on interconnected biogeochemical processes in an aquifer system.</title>
        <authorList>
            <person name="Anantharaman K."/>
            <person name="Brown C.T."/>
            <person name="Hug L.A."/>
            <person name="Sharon I."/>
            <person name="Castelle C.J."/>
            <person name="Probst A.J."/>
            <person name="Thomas B.C."/>
            <person name="Singh A."/>
            <person name="Wilkins M.J."/>
            <person name="Karaoz U."/>
            <person name="Brodie E.L."/>
            <person name="Williams K.H."/>
            <person name="Hubbard S.S."/>
            <person name="Banfield J.F."/>
        </authorList>
    </citation>
    <scope>NUCLEOTIDE SEQUENCE [LARGE SCALE GENOMIC DNA]</scope>
</reference>
<dbReference type="AlphaFoldDB" id="A0A1G2USC5"/>
<sequence>MISLFHTLISDPLYNGLVFLMSVLPFFDEGVIIVIFTIIIKLILLPLSVKASKAQIKMKSTEKDLAVIKEKYKDNKEEQSRKIMGFYKENGINPFSSILILIIQLPILIGLYRIFLKSGLPAINENLLYSFITAPNPASISMTFLSFVNISEKSLILALLAGITTYFQVSLSSGAQKPPTPNSSSGIQENLAKAMSVQMKYFFPIMMVFIAYTISSAIAIYLITSNLFAIGQEIYIKKKYHKSAMVI</sequence>
<organism evidence="9 10">
    <name type="scientific">Candidatus Zambryskibacteria bacterium RIFCSPLOWO2_12_FULL_39_23</name>
    <dbReference type="NCBI Taxonomy" id="1802776"/>
    <lineage>
        <taxon>Bacteria</taxon>
        <taxon>Candidatus Zambryskiibacteriota</taxon>
    </lineage>
</organism>
<dbReference type="PANTHER" id="PTHR12428">
    <property type="entry name" value="OXA1"/>
    <property type="match status" value="1"/>
</dbReference>
<feature type="coiled-coil region" evidence="6">
    <location>
        <begin position="51"/>
        <end position="78"/>
    </location>
</feature>
<dbReference type="EMBL" id="MHWT01000018">
    <property type="protein sequence ID" value="OHB12303.1"/>
    <property type="molecule type" value="Genomic_DNA"/>
</dbReference>
<dbReference type="Pfam" id="PF02096">
    <property type="entry name" value="60KD_IMP"/>
    <property type="match status" value="1"/>
</dbReference>